<evidence type="ECO:0000256" key="4">
    <source>
        <dbReference type="ARBA" id="ARBA00022786"/>
    </source>
</evidence>
<dbReference type="SMART" id="SM00212">
    <property type="entry name" value="UBCc"/>
    <property type="match status" value="1"/>
</dbReference>
<dbReference type="GO" id="GO:0005524">
    <property type="term" value="F:ATP binding"/>
    <property type="evidence" value="ECO:0007669"/>
    <property type="project" value="UniProtKB-KW"/>
</dbReference>
<dbReference type="InterPro" id="IPR023313">
    <property type="entry name" value="UBQ-conjugating_AS"/>
</dbReference>
<feature type="compositionally biased region" description="Basic residues" evidence="7">
    <location>
        <begin position="528"/>
        <end position="540"/>
    </location>
</feature>
<comment type="caution">
    <text evidence="9">The sequence shown here is derived from an EMBL/GenBank/DDBJ whole genome shotgun (WGS) entry which is preliminary data.</text>
</comment>
<dbReference type="EMBL" id="JAKUCV010004952">
    <property type="protein sequence ID" value="KAJ4833431.1"/>
    <property type="molecule type" value="Genomic_DNA"/>
</dbReference>
<evidence type="ECO:0000256" key="7">
    <source>
        <dbReference type="SAM" id="MobiDB-lite"/>
    </source>
</evidence>
<dbReference type="FunFam" id="3.10.110.10:FF:000041">
    <property type="entry name" value="Ubiquitin-conjugating enzyme E2 T"/>
    <property type="match status" value="1"/>
</dbReference>
<evidence type="ECO:0000313" key="10">
    <source>
        <dbReference type="Proteomes" id="UP001141552"/>
    </source>
</evidence>
<feature type="region of interest" description="Disordered" evidence="7">
    <location>
        <begin position="333"/>
        <end position="357"/>
    </location>
</feature>
<evidence type="ECO:0000259" key="8">
    <source>
        <dbReference type="PROSITE" id="PS50127"/>
    </source>
</evidence>
<feature type="active site" description="Glycyl thioester intermediate" evidence="6">
    <location>
        <position position="96"/>
    </location>
</feature>
<dbReference type="SUPFAM" id="SSF54495">
    <property type="entry name" value="UBC-like"/>
    <property type="match status" value="1"/>
</dbReference>
<protein>
    <recommendedName>
        <fullName evidence="1">E2 ubiquitin-conjugating enzyme</fullName>
        <ecNumber evidence="1">2.3.2.23</ecNumber>
    </recommendedName>
</protein>
<organism evidence="9 10">
    <name type="scientific">Turnera subulata</name>
    <dbReference type="NCBI Taxonomy" id="218843"/>
    <lineage>
        <taxon>Eukaryota</taxon>
        <taxon>Viridiplantae</taxon>
        <taxon>Streptophyta</taxon>
        <taxon>Embryophyta</taxon>
        <taxon>Tracheophyta</taxon>
        <taxon>Spermatophyta</taxon>
        <taxon>Magnoliopsida</taxon>
        <taxon>eudicotyledons</taxon>
        <taxon>Gunneridae</taxon>
        <taxon>Pentapetalae</taxon>
        <taxon>rosids</taxon>
        <taxon>fabids</taxon>
        <taxon>Malpighiales</taxon>
        <taxon>Passifloraceae</taxon>
        <taxon>Turnera</taxon>
    </lineage>
</organism>
<evidence type="ECO:0000256" key="2">
    <source>
        <dbReference type="ARBA" id="ARBA00022679"/>
    </source>
</evidence>
<keyword evidence="10" id="KW-1185">Reference proteome</keyword>
<sequence length="540" mass="58943">MAQAARLSLRMHKELKLLLADPPPGASFPLLSADSDLSSSLTTIDADIEGPEGTVYDKGVFRVKIQIPERYPFQPPSVTFSTPIYHPNIDTGGRICLDILNLPPKGAWQPSLNVSTVLTSIRLLLSEPNPDDGLMCEASREYKYNRQVFDQKARAMTEKYAKDGAAGHSCGTWGIQTDLDSSTVVEGKGPDIGSNHEVNAVSNQCKPRGFCRKLSLESSSATNTGRSNVEMNDEPGLGVEVEVVGSVLRDMPNTKDRKYEKPSGTCRKLSLQSSVQFHNEDHRNTADKGPIPSAEDVGSKQSAGALGVQVNNCYKQQLHEHHEKEPMCGSKMITSKEGTGKTLSNSYDLHQSSDGNDNKLLVTSESSPGILSDTNSEEISKCAVDRMWSIATGTKCKKVLSLNKKLSLGSKVQPEVHEKDDKENLVPAQKLPFSSLHTPRETGIGRKLTSGPLINLQGNKEDDSQMNLRHKNISPDPSKKQKCNKAKNGMQVIELAEDPPIAESVIVLDSEESEEETTTGSLRSKLSLGRKRIAKRKTQA</sequence>
<dbReference type="PANTHER" id="PTHR24068">
    <property type="entry name" value="UBIQUITIN-CONJUGATING ENZYME E2"/>
    <property type="match status" value="1"/>
</dbReference>
<dbReference type="Pfam" id="PF00179">
    <property type="entry name" value="UQ_con"/>
    <property type="match status" value="1"/>
</dbReference>
<evidence type="ECO:0000256" key="5">
    <source>
        <dbReference type="ARBA" id="ARBA00022840"/>
    </source>
</evidence>
<evidence type="ECO:0000256" key="1">
    <source>
        <dbReference type="ARBA" id="ARBA00012486"/>
    </source>
</evidence>
<dbReference type="GO" id="GO:0061631">
    <property type="term" value="F:ubiquitin conjugating enzyme activity"/>
    <property type="evidence" value="ECO:0007669"/>
    <property type="project" value="UniProtKB-EC"/>
</dbReference>
<evidence type="ECO:0000313" key="9">
    <source>
        <dbReference type="EMBL" id="KAJ4833431.1"/>
    </source>
</evidence>
<reference evidence="9" key="2">
    <citation type="journal article" date="2023" name="Plants (Basel)">
        <title>Annotation of the Turnera subulata (Passifloraceae) Draft Genome Reveals the S-Locus Evolved after the Divergence of Turneroideae from Passifloroideae in a Stepwise Manner.</title>
        <authorList>
            <person name="Henning P.M."/>
            <person name="Roalson E.H."/>
            <person name="Mir W."/>
            <person name="McCubbin A.G."/>
            <person name="Shore J.S."/>
        </authorList>
    </citation>
    <scope>NUCLEOTIDE SEQUENCE</scope>
    <source>
        <strain evidence="9">F60SS</strain>
    </source>
</reference>
<dbReference type="CDD" id="cd23805">
    <property type="entry name" value="UBCc_UBE2T"/>
    <property type="match status" value="1"/>
</dbReference>
<feature type="region of interest" description="Disordered" evidence="7">
    <location>
        <begin position="280"/>
        <end position="301"/>
    </location>
</feature>
<proteinExistence type="predicted"/>
<evidence type="ECO:0000256" key="6">
    <source>
        <dbReference type="PROSITE-ProRule" id="PRU10133"/>
    </source>
</evidence>
<gene>
    <name evidence="9" type="ORF">Tsubulata_034359</name>
</gene>
<dbReference type="InterPro" id="IPR000608">
    <property type="entry name" value="UBC"/>
</dbReference>
<dbReference type="OrthoDB" id="9978460at2759"/>
<dbReference type="InterPro" id="IPR016135">
    <property type="entry name" value="UBQ-conjugating_enzyme/RWD"/>
</dbReference>
<keyword evidence="2" id="KW-0808">Transferase</keyword>
<evidence type="ECO:0000256" key="3">
    <source>
        <dbReference type="ARBA" id="ARBA00022741"/>
    </source>
</evidence>
<accession>A0A9Q0J8I5</accession>
<dbReference type="EC" id="2.3.2.23" evidence="1"/>
<reference evidence="9" key="1">
    <citation type="submission" date="2022-02" db="EMBL/GenBank/DDBJ databases">
        <authorList>
            <person name="Henning P.M."/>
            <person name="McCubbin A.G."/>
            <person name="Shore J.S."/>
        </authorList>
    </citation>
    <scope>NUCLEOTIDE SEQUENCE</scope>
    <source>
        <strain evidence="9">F60SS</strain>
        <tissue evidence="9">Leaves</tissue>
    </source>
</reference>
<dbReference type="PROSITE" id="PS00183">
    <property type="entry name" value="UBC_1"/>
    <property type="match status" value="1"/>
</dbReference>
<keyword evidence="5" id="KW-0067">ATP-binding</keyword>
<feature type="domain" description="UBC core" evidence="8">
    <location>
        <begin position="6"/>
        <end position="162"/>
    </location>
</feature>
<keyword evidence="4" id="KW-0833">Ubl conjugation pathway</keyword>
<dbReference type="PROSITE" id="PS50127">
    <property type="entry name" value="UBC_2"/>
    <property type="match status" value="1"/>
</dbReference>
<feature type="region of interest" description="Disordered" evidence="7">
    <location>
        <begin position="508"/>
        <end position="540"/>
    </location>
</feature>
<dbReference type="Gene3D" id="3.10.110.10">
    <property type="entry name" value="Ubiquitin Conjugating Enzyme"/>
    <property type="match status" value="1"/>
</dbReference>
<name>A0A9Q0J8I5_9ROSI</name>
<dbReference type="Proteomes" id="UP001141552">
    <property type="component" value="Unassembled WGS sequence"/>
</dbReference>
<dbReference type="AlphaFoldDB" id="A0A9Q0J8I5"/>
<keyword evidence="3" id="KW-0547">Nucleotide-binding</keyword>